<dbReference type="CDD" id="cd13399">
    <property type="entry name" value="Slt35-like"/>
    <property type="match status" value="1"/>
</dbReference>
<dbReference type="PANTHER" id="PTHR30163:SF8">
    <property type="entry name" value="LYTIC MUREIN TRANSGLYCOSYLASE"/>
    <property type="match status" value="1"/>
</dbReference>
<evidence type="ECO:0000313" key="3">
    <source>
        <dbReference type="Proteomes" id="UP000185478"/>
    </source>
</evidence>
<dbReference type="InterPro" id="IPR043426">
    <property type="entry name" value="MltB-like"/>
</dbReference>
<reference evidence="2 3" key="1">
    <citation type="submission" date="2014-08" db="EMBL/GenBank/DDBJ databases">
        <title>Complete genome sequence of Corynebacterium aquilae S-613T(T) (=DSM 44791(T)), isolated from the choana of a healthy golden eagle.</title>
        <authorList>
            <person name="Ruckert C."/>
            <person name="Albersmeier A."/>
            <person name="Winkler A."/>
            <person name="Kalinowski J."/>
        </authorList>
    </citation>
    <scope>NUCLEOTIDE SEQUENCE [LARGE SCALE GENOMIC DNA]</scope>
    <source>
        <strain evidence="2 3">S-613</strain>
    </source>
</reference>
<feature type="domain" description="Transglycosylase SLT" evidence="1">
    <location>
        <begin position="172"/>
        <end position="213"/>
    </location>
</feature>
<dbReference type="EMBL" id="CP009245">
    <property type="protein sequence ID" value="APT84425.1"/>
    <property type="molecule type" value="Genomic_DNA"/>
</dbReference>
<accession>A0A1L7CF15</accession>
<proteinExistence type="predicted"/>
<gene>
    <name evidence="2" type="ORF">CAQU_04355</name>
</gene>
<dbReference type="Gene3D" id="1.10.530.10">
    <property type="match status" value="1"/>
</dbReference>
<sequence length="255" mass="27162">MRGCFFAAVLALIMIVVMIGALIAVLAGRVDFPSNEPVPEDVPPAHGAQPPAIDIDAPGRTSVALYEWAAPIAADTGISVPALAAYANAQLIAEKSWPDCHLNWTTLAGIGYVETRHGTYTSKLLGSKPSIDDNGFVTPIIVGVPLDGSPGFAEIRDTDQGKWDGDSEYDRAVGPMQFIPETFRTIGIDANGDGVADPNQIDDAAASAARYLCLDGRDLDTPQGWTKAIYAYNHSGDYLVKVRNAAAHYALREHP</sequence>
<name>A0A1L7CF15_9CORY</name>
<protein>
    <recommendedName>
        <fullName evidence="1">Transglycosylase SLT domain-containing protein</fullName>
    </recommendedName>
</protein>
<keyword evidence="3" id="KW-1185">Reference proteome</keyword>
<evidence type="ECO:0000259" key="1">
    <source>
        <dbReference type="Pfam" id="PF13406"/>
    </source>
</evidence>
<dbReference type="AlphaFoldDB" id="A0A1L7CF15"/>
<dbReference type="Proteomes" id="UP000185478">
    <property type="component" value="Chromosome"/>
</dbReference>
<dbReference type="KEGG" id="caqu:CAQU_04355"/>
<evidence type="ECO:0000313" key="2">
    <source>
        <dbReference type="EMBL" id="APT84425.1"/>
    </source>
</evidence>
<dbReference type="SUPFAM" id="SSF53955">
    <property type="entry name" value="Lysozyme-like"/>
    <property type="match status" value="1"/>
</dbReference>
<organism evidence="2 3">
    <name type="scientific">Corynebacterium aquilae DSM 44791</name>
    <dbReference type="NCBI Taxonomy" id="1431546"/>
    <lineage>
        <taxon>Bacteria</taxon>
        <taxon>Bacillati</taxon>
        <taxon>Actinomycetota</taxon>
        <taxon>Actinomycetes</taxon>
        <taxon>Mycobacteriales</taxon>
        <taxon>Corynebacteriaceae</taxon>
        <taxon>Corynebacterium</taxon>
    </lineage>
</organism>
<dbReference type="InterPro" id="IPR031304">
    <property type="entry name" value="SLT_2"/>
</dbReference>
<dbReference type="Pfam" id="PF13406">
    <property type="entry name" value="SLT_2"/>
    <property type="match status" value="1"/>
</dbReference>
<dbReference type="STRING" id="1431546.CAQU_04355"/>
<dbReference type="InterPro" id="IPR023346">
    <property type="entry name" value="Lysozyme-like_dom_sf"/>
</dbReference>
<dbReference type="GO" id="GO:0009253">
    <property type="term" value="P:peptidoglycan catabolic process"/>
    <property type="evidence" value="ECO:0007669"/>
    <property type="project" value="TreeGrafter"/>
</dbReference>
<dbReference type="GO" id="GO:0008933">
    <property type="term" value="F:peptidoglycan lytic transglycosylase activity"/>
    <property type="evidence" value="ECO:0007669"/>
    <property type="project" value="TreeGrafter"/>
</dbReference>
<dbReference type="PANTHER" id="PTHR30163">
    <property type="entry name" value="MEMBRANE-BOUND LYTIC MUREIN TRANSGLYCOSYLASE B"/>
    <property type="match status" value="1"/>
</dbReference>